<keyword evidence="1" id="KW-1185">Reference proteome</keyword>
<dbReference type="AlphaFoldDB" id="A0A1I8C1H5"/>
<accession>A0A1I8C1H5</accession>
<sequence>MSDKNIKCCENKCINTDKPIGNCIKGNGFINLIDGENIKYIKCSGKGEYIYNIFNLFVQFKSLGKDKVVGAVSENEFKKPKDTVNYSLCYFEIKSKIEGVKSDKNVLAFGLRKNNNRIIKLDIDDAYVLYKYHSKLKKYKLPTTFSLNNNDTFGIGLVYPPTNK</sequence>
<proteinExistence type="predicted"/>
<name>A0A1I8C1H5_MELHA</name>
<organism evidence="1 2">
    <name type="scientific">Meloidogyne hapla</name>
    <name type="common">Root-knot nematode worm</name>
    <dbReference type="NCBI Taxonomy" id="6305"/>
    <lineage>
        <taxon>Eukaryota</taxon>
        <taxon>Metazoa</taxon>
        <taxon>Ecdysozoa</taxon>
        <taxon>Nematoda</taxon>
        <taxon>Chromadorea</taxon>
        <taxon>Rhabditida</taxon>
        <taxon>Tylenchina</taxon>
        <taxon>Tylenchomorpha</taxon>
        <taxon>Tylenchoidea</taxon>
        <taxon>Meloidogynidae</taxon>
        <taxon>Meloidogyninae</taxon>
        <taxon>Meloidogyne</taxon>
    </lineage>
</organism>
<dbReference type="WBParaSite" id="MhA1_Contig932.frz3.gene3">
    <property type="protein sequence ID" value="MhA1_Contig932.frz3.gene3"/>
    <property type="gene ID" value="MhA1_Contig932.frz3.gene3"/>
</dbReference>
<evidence type="ECO:0000313" key="2">
    <source>
        <dbReference type="WBParaSite" id="MhA1_Contig932.frz3.gene3"/>
    </source>
</evidence>
<dbReference type="Proteomes" id="UP000095281">
    <property type="component" value="Unplaced"/>
</dbReference>
<reference evidence="2" key="1">
    <citation type="submission" date="2016-11" db="UniProtKB">
        <authorList>
            <consortium name="WormBaseParasite"/>
        </authorList>
    </citation>
    <scope>IDENTIFICATION</scope>
</reference>
<evidence type="ECO:0000313" key="1">
    <source>
        <dbReference type="Proteomes" id="UP000095281"/>
    </source>
</evidence>
<protein>
    <submittedName>
        <fullName evidence="2">DOMON domain-containing protein</fullName>
    </submittedName>
</protein>